<dbReference type="PANTHER" id="PTHR42986">
    <property type="entry name" value="BENZALDEHYDE DEHYDROGENASE YFMT"/>
    <property type="match status" value="1"/>
</dbReference>
<evidence type="ECO:0000259" key="6">
    <source>
        <dbReference type="Pfam" id="PF00171"/>
    </source>
</evidence>
<dbReference type="PANTHER" id="PTHR42986:SF1">
    <property type="entry name" value="BENZALDEHYDE DEHYDROGENASE YFMT"/>
    <property type="match status" value="1"/>
</dbReference>
<dbReference type="InterPro" id="IPR016161">
    <property type="entry name" value="Ald_DH/histidinol_DH"/>
</dbReference>
<evidence type="ECO:0000256" key="4">
    <source>
        <dbReference type="PROSITE-ProRule" id="PRU10007"/>
    </source>
</evidence>
<name>A0AAD6TAF4_9AGAR</name>
<evidence type="ECO:0000256" key="3">
    <source>
        <dbReference type="ARBA" id="ARBA00023027"/>
    </source>
</evidence>
<organism evidence="7 8">
    <name type="scientific">Mycena alexandri</name>
    <dbReference type="NCBI Taxonomy" id="1745969"/>
    <lineage>
        <taxon>Eukaryota</taxon>
        <taxon>Fungi</taxon>
        <taxon>Dikarya</taxon>
        <taxon>Basidiomycota</taxon>
        <taxon>Agaricomycotina</taxon>
        <taxon>Agaricomycetes</taxon>
        <taxon>Agaricomycetidae</taxon>
        <taxon>Agaricales</taxon>
        <taxon>Marasmiineae</taxon>
        <taxon>Mycenaceae</taxon>
        <taxon>Mycena</taxon>
    </lineage>
</organism>
<dbReference type="InterPro" id="IPR016163">
    <property type="entry name" value="Ald_DH_C"/>
</dbReference>
<dbReference type="InterPro" id="IPR015590">
    <property type="entry name" value="Aldehyde_DH_dom"/>
</dbReference>
<evidence type="ECO:0000256" key="1">
    <source>
        <dbReference type="ARBA" id="ARBA00009986"/>
    </source>
</evidence>
<dbReference type="EMBL" id="JARJCM010000011">
    <property type="protein sequence ID" value="KAJ7042781.1"/>
    <property type="molecule type" value="Genomic_DNA"/>
</dbReference>
<feature type="active site" evidence="4">
    <location>
        <position position="255"/>
    </location>
</feature>
<dbReference type="InterPro" id="IPR016162">
    <property type="entry name" value="Ald_DH_N"/>
</dbReference>
<dbReference type="Pfam" id="PF00171">
    <property type="entry name" value="Aldedh"/>
    <property type="match status" value="1"/>
</dbReference>
<comment type="similarity">
    <text evidence="1 5">Belongs to the aldehyde dehydrogenase family.</text>
</comment>
<gene>
    <name evidence="7" type="ORF">C8F04DRAFT_54073</name>
</gene>
<dbReference type="InterPro" id="IPR029510">
    <property type="entry name" value="Ald_DH_CS_GLU"/>
</dbReference>
<dbReference type="SUPFAM" id="SSF53720">
    <property type="entry name" value="ALDH-like"/>
    <property type="match status" value="1"/>
</dbReference>
<reference evidence="7" key="1">
    <citation type="submission" date="2023-03" db="EMBL/GenBank/DDBJ databases">
        <title>Massive genome expansion in bonnet fungi (Mycena s.s.) driven by repeated elements and novel gene families across ecological guilds.</title>
        <authorList>
            <consortium name="Lawrence Berkeley National Laboratory"/>
            <person name="Harder C.B."/>
            <person name="Miyauchi S."/>
            <person name="Viragh M."/>
            <person name="Kuo A."/>
            <person name="Thoen E."/>
            <person name="Andreopoulos B."/>
            <person name="Lu D."/>
            <person name="Skrede I."/>
            <person name="Drula E."/>
            <person name="Henrissat B."/>
            <person name="Morin E."/>
            <person name="Kohler A."/>
            <person name="Barry K."/>
            <person name="LaButti K."/>
            <person name="Morin E."/>
            <person name="Salamov A."/>
            <person name="Lipzen A."/>
            <person name="Mereny Z."/>
            <person name="Hegedus B."/>
            <person name="Baldrian P."/>
            <person name="Stursova M."/>
            <person name="Weitz H."/>
            <person name="Taylor A."/>
            <person name="Grigoriev I.V."/>
            <person name="Nagy L.G."/>
            <person name="Martin F."/>
            <person name="Kauserud H."/>
        </authorList>
    </citation>
    <scope>NUCLEOTIDE SEQUENCE</scope>
    <source>
        <strain evidence="7">CBHHK200</strain>
    </source>
</reference>
<evidence type="ECO:0000313" key="7">
    <source>
        <dbReference type="EMBL" id="KAJ7042781.1"/>
    </source>
</evidence>
<dbReference type="Proteomes" id="UP001218188">
    <property type="component" value="Unassembled WGS sequence"/>
</dbReference>
<keyword evidence="2 5" id="KW-0560">Oxidoreductase</keyword>
<dbReference type="PROSITE" id="PS00687">
    <property type="entry name" value="ALDEHYDE_DEHYDR_GLU"/>
    <property type="match status" value="1"/>
</dbReference>
<accession>A0AAD6TAF4</accession>
<dbReference type="AlphaFoldDB" id="A0AAD6TAF4"/>
<dbReference type="GO" id="GO:0016620">
    <property type="term" value="F:oxidoreductase activity, acting on the aldehyde or oxo group of donors, NAD or NADP as acceptor"/>
    <property type="evidence" value="ECO:0007669"/>
    <property type="project" value="InterPro"/>
</dbReference>
<feature type="domain" description="Aldehyde dehydrogenase" evidence="6">
    <location>
        <begin position="18"/>
        <end position="471"/>
    </location>
</feature>
<evidence type="ECO:0000313" key="8">
    <source>
        <dbReference type="Proteomes" id="UP001218188"/>
    </source>
</evidence>
<dbReference type="Gene3D" id="3.40.605.10">
    <property type="entry name" value="Aldehyde Dehydrogenase, Chain A, domain 1"/>
    <property type="match status" value="1"/>
</dbReference>
<keyword evidence="3" id="KW-0520">NAD</keyword>
<evidence type="ECO:0000256" key="5">
    <source>
        <dbReference type="RuleBase" id="RU003345"/>
    </source>
</evidence>
<evidence type="ECO:0000256" key="2">
    <source>
        <dbReference type="ARBA" id="ARBA00023002"/>
    </source>
</evidence>
<proteinExistence type="inferred from homology"/>
<protein>
    <submittedName>
        <fullName evidence="7">Aldehyde/histidinol dehydrogenase</fullName>
    </submittedName>
</protein>
<keyword evidence="8" id="KW-1185">Reference proteome</keyword>
<comment type="caution">
    <text evidence="7">The sequence shown here is derived from an EMBL/GenBank/DDBJ whole genome shotgun (WGS) entry which is preliminary data.</text>
</comment>
<sequence length="490" mass="52028">MAPFTPLFIDGQQVPASDNGTFNVYNISTSTVVGISASASSADCTAAVEAAGRAFKTWEKTTPYARRDIFLKAADLASSAGWRDLIIQATMEEMNSSLAWAAGQHMEAAPLIRTIASFANDLTGKTFMSSSVPGLQCVMEQRAMGVIFGIAPWNAPFGLTLRALATPIMCGNTVVIKSSEYSPRTQALAVQLFHEAGLPNGVVNYISMSRESSPALTAQIIAHPLVRKINFTGSDRVGRIIATEAAKHLKPTVLELGGKAPAVVLDDASIPDAAKAIVFGAMLYSGQICMSTERVIVQRKAAEPLIAQIKSLTASLTATDMQGESSKNAKLGPLFTEGSAENVIAMLTEAQAAGTELLLGDLARQGAVVQPHLVKDVKPGMRLWDRESFGPVIAFAVVDTPEEAVELANASEYSLSASLWTCDMYLAQRIAPLIRAGYTNINGPTVHAEHIVSIAGLGGSSGYGHFGIDDFTDKRVVATHPLGRQFPFLQ</sequence>
<dbReference type="Gene3D" id="3.40.309.10">
    <property type="entry name" value="Aldehyde Dehydrogenase, Chain A, domain 2"/>
    <property type="match status" value="1"/>
</dbReference>